<dbReference type="SMART" id="SM00768">
    <property type="entry name" value="X8"/>
    <property type="match status" value="1"/>
</dbReference>
<evidence type="ECO:0000256" key="8">
    <source>
        <dbReference type="SAM" id="SignalP"/>
    </source>
</evidence>
<keyword evidence="4" id="KW-1015">Disulfide bond</keyword>
<dbReference type="InterPro" id="IPR012946">
    <property type="entry name" value="X8"/>
</dbReference>
<dbReference type="GO" id="GO:0005975">
    <property type="term" value="P:carbohydrate metabolic process"/>
    <property type="evidence" value="ECO:0007669"/>
    <property type="project" value="InterPro"/>
</dbReference>
<gene>
    <name evidence="10" type="ORF">CB5_LOCUS23597</name>
</gene>
<keyword evidence="5" id="KW-0326">Glycosidase</keyword>
<dbReference type="Pfam" id="PF00332">
    <property type="entry name" value="Glyco_hydro_17"/>
    <property type="match status" value="2"/>
</dbReference>
<dbReference type="Gene3D" id="3.20.20.80">
    <property type="entry name" value="Glycosidases"/>
    <property type="match status" value="2"/>
</dbReference>
<feature type="chain" id="PRO_5028024471" description="X8 domain-containing protein" evidence="8">
    <location>
        <begin position="23"/>
        <end position="463"/>
    </location>
</feature>
<feature type="signal peptide" evidence="8">
    <location>
        <begin position="1"/>
        <end position="22"/>
    </location>
</feature>
<dbReference type="Pfam" id="PF07983">
    <property type="entry name" value="X8"/>
    <property type="match status" value="1"/>
</dbReference>
<dbReference type="EMBL" id="LR862135">
    <property type="protein sequence ID" value="CAD1840386.1"/>
    <property type="molecule type" value="Genomic_DNA"/>
</dbReference>
<comment type="similarity">
    <text evidence="1 6">Belongs to the glycosyl hydrolase 17 family.</text>
</comment>
<dbReference type="FunFam" id="1.20.58.1040:FF:000010">
    <property type="entry name" value="Glucan endo-13-beta-glucosidase 4"/>
    <property type="match status" value="1"/>
</dbReference>
<feature type="transmembrane region" description="Helical" evidence="7">
    <location>
        <begin position="443"/>
        <end position="462"/>
    </location>
</feature>
<evidence type="ECO:0000256" key="1">
    <source>
        <dbReference type="ARBA" id="ARBA00008773"/>
    </source>
</evidence>
<evidence type="ECO:0000256" key="6">
    <source>
        <dbReference type="RuleBase" id="RU004335"/>
    </source>
</evidence>
<keyword evidence="7" id="KW-1133">Transmembrane helix</keyword>
<dbReference type="InterPro" id="IPR017853">
    <property type="entry name" value="GH"/>
</dbReference>
<protein>
    <recommendedName>
        <fullName evidence="9">X8 domain-containing protein</fullName>
    </recommendedName>
</protein>
<accession>A0A6V7QC20</accession>
<keyword evidence="3" id="KW-0378">Hydrolase</keyword>
<dbReference type="PANTHER" id="PTHR32227">
    <property type="entry name" value="GLUCAN ENDO-1,3-BETA-GLUCOSIDASE BG1-RELATED-RELATED"/>
    <property type="match status" value="1"/>
</dbReference>
<evidence type="ECO:0000256" key="5">
    <source>
        <dbReference type="ARBA" id="ARBA00023295"/>
    </source>
</evidence>
<organism evidence="10">
    <name type="scientific">Ananas comosus var. bracteatus</name>
    <name type="common">red pineapple</name>
    <dbReference type="NCBI Taxonomy" id="296719"/>
    <lineage>
        <taxon>Eukaryota</taxon>
        <taxon>Viridiplantae</taxon>
        <taxon>Streptophyta</taxon>
        <taxon>Embryophyta</taxon>
        <taxon>Tracheophyta</taxon>
        <taxon>Spermatophyta</taxon>
        <taxon>Magnoliopsida</taxon>
        <taxon>Liliopsida</taxon>
        <taxon>Poales</taxon>
        <taxon>Bromeliaceae</taxon>
        <taxon>Bromelioideae</taxon>
        <taxon>Ananas</taxon>
    </lineage>
</organism>
<dbReference type="AlphaFoldDB" id="A0A6V7QC20"/>
<evidence type="ECO:0000313" key="10">
    <source>
        <dbReference type="EMBL" id="CAD1840386.1"/>
    </source>
</evidence>
<dbReference type="SUPFAM" id="SSF51445">
    <property type="entry name" value="(Trans)glycosidases"/>
    <property type="match status" value="1"/>
</dbReference>
<evidence type="ECO:0000259" key="9">
    <source>
        <dbReference type="SMART" id="SM00768"/>
    </source>
</evidence>
<feature type="domain" description="X8" evidence="9">
    <location>
        <begin position="329"/>
        <end position="414"/>
    </location>
</feature>
<dbReference type="Gene3D" id="1.20.58.1040">
    <property type="match status" value="1"/>
</dbReference>
<keyword evidence="2 8" id="KW-0732">Signal</keyword>
<evidence type="ECO:0000256" key="3">
    <source>
        <dbReference type="ARBA" id="ARBA00022801"/>
    </source>
</evidence>
<dbReference type="GO" id="GO:0004553">
    <property type="term" value="F:hydrolase activity, hydrolyzing O-glycosyl compounds"/>
    <property type="evidence" value="ECO:0007669"/>
    <property type="project" value="InterPro"/>
</dbReference>
<dbReference type="InterPro" id="IPR044965">
    <property type="entry name" value="Glyco_hydro_17_plant"/>
</dbReference>
<sequence>MVPNRWKRSILLLVLFCVNASGGFVGINVGTSISNPPPASDIVSILKEKQIRHVRLFDVDHEMLNALANTGIEVIVGVPNDQLLRVGQSRSEAADWINKNVAAYIPATNITYIAVGNEVLTTIPNAALVLIPALQFLQSALLAANLNSQYLQFLKNYGSSFMLNAQTYYAYTKGQGIFPLDFALFQALNPNNQVVDPNTNLYYTNMFDSMVDAAYYSMQALNFTGIPVIVTASGWPWFGGSKEPDATVDNALAYNSNLIKHVLNGSGTPSQPTAQINTYIFELFNEDLRPGPISEKNWGIMYPNKTALYTLSFEHPDEPDGDSTGLVGVFCVANSSAPAIALKQGLDWACGPGSANCSAIQPGQPCYDSNNIAAVASYAYNDYYHRTQANGGTCNFNNTAMITTTDPSHGSCIFAGRSGSSKGGGISPGSALGPISPTNLASAFQLCLLSYVVTVLLLLLVYY</sequence>
<proteinExistence type="inferred from homology"/>
<dbReference type="InterPro" id="IPR000490">
    <property type="entry name" value="Glyco_hydro_17"/>
</dbReference>
<keyword evidence="7" id="KW-0812">Transmembrane</keyword>
<evidence type="ECO:0000256" key="2">
    <source>
        <dbReference type="ARBA" id="ARBA00022729"/>
    </source>
</evidence>
<evidence type="ECO:0000256" key="4">
    <source>
        <dbReference type="ARBA" id="ARBA00023157"/>
    </source>
</evidence>
<keyword evidence="7" id="KW-0472">Membrane</keyword>
<name>A0A6V7QC20_ANACO</name>
<evidence type="ECO:0000256" key="7">
    <source>
        <dbReference type="SAM" id="Phobius"/>
    </source>
</evidence>
<reference evidence="10" key="1">
    <citation type="submission" date="2020-07" db="EMBL/GenBank/DDBJ databases">
        <authorList>
            <person name="Lin J."/>
        </authorList>
    </citation>
    <scope>NUCLEOTIDE SEQUENCE</scope>
</reference>